<dbReference type="Proteomes" id="UP001162891">
    <property type="component" value="Chromosome"/>
</dbReference>
<proteinExistence type="predicted"/>
<sequence length="146" mass="14890">MEIVLVLVALVAGATVPVQAGVNAALGRYTGRPEWAAFVSFSVGLAGLAAWLLVGRLPPPARASLAGAPGWAWTGGLIGAFYVTSMVYLTPRLGVATTLVLTVAGQMAAALLLDQWGAFGLAVRPISATRVAGAALLVVAVLLIRR</sequence>
<dbReference type="InterPro" id="IPR006750">
    <property type="entry name" value="YdcZ"/>
</dbReference>
<dbReference type="Pfam" id="PF04657">
    <property type="entry name" value="DMT_YdcZ"/>
    <property type="match status" value="1"/>
</dbReference>
<keyword evidence="3" id="KW-1185">Reference proteome</keyword>
<dbReference type="EMBL" id="AP025591">
    <property type="protein sequence ID" value="BDG03895.1"/>
    <property type="molecule type" value="Genomic_DNA"/>
</dbReference>
<feature type="transmembrane region" description="Helical" evidence="1">
    <location>
        <begin position="36"/>
        <end position="54"/>
    </location>
</feature>
<evidence type="ECO:0000256" key="1">
    <source>
        <dbReference type="SAM" id="Phobius"/>
    </source>
</evidence>
<dbReference type="PANTHER" id="PTHR34821">
    <property type="entry name" value="INNER MEMBRANE PROTEIN YDCZ"/>
    <property type="match status" value="1"/>
</dbReference>
<evidence type="ECO:0000313" key="2">
    <source>
        <dbReference type="EMBL" id="BDG03895.1"/>
    </source>
</evidence>
<keyword evidence="1" id="KW-0472">Membrane</keyword>
<dbReference type="RefSeq" id="WP_248362453.1">
    <property type="nucleotide sequence ID" value="NZ_AP025591.1"/>
</dbReference>
<reference evidence="3" key="1">
    <citation type="journal article" date="2022" name="Int. J. Syst. Evol. Microbiol.">
        <title>Anaeromyxobacter oryzae sp. nov., Anaeromyxobacter diazotrophicus sp. nov. and Anaeromyxobacter paludicola sp. nov., isolated from paddy soils.</title>
        <authorList>
            <person name="Itoh H."/>
            <person name="Xu Z."/>
            <person name="Mise K."/>
            <person name="Masuda Y."/>
            <person name="Ushijima N."/>
            <person name="Hayakawa C."/>
            <person name="Shiratori Y."/>
            <person name="Senoo K."/>
        </authorList>
    </citation>
    <scope>NUCLEOTIDE SEQUENCE [LARGE SCALE GENOMIC DNA]</scope>
    <source>
        <strain evidence="3">Red232</strain>
    </source>
</reference>
<evidence type="ECO:0000313" key="3">
    <source>
        <dbReference type="Proteomes" id="UP001162891"/>
    </source>
</evidence>
<accession>A0ABN6MUE5</accession>
<name>A0ABN6MUE5_9BACT</name>
<gene>
    <name evidence="2" type="ORF">AMOR_28910</name>
</gene>
<keyword evidence="1" id="KW-0812">Transmembrane</keyword>
<feature type="transmembrane region" description="Helical" evidence="1">
    <location>
        <begin position="125"/>
        <end position="144"/>
    </location>
</feature>
<dbReference type="PANTHER" id="PTHR34821:SF2">
    <property type="entry name" value="INNER MEMBRANE PROTEIN YDCZ"/>
    <property type="match status" value="1"/>
</dbReference>
<keyword evidence="1" id="KW-1133">Transmembrane helix</keyword>
<organism evidence="2 3">
    <name type="scientific">Anaeromyxobacter oryzae</name>
    <dbReference type="NCBI Taxonomy" id="2918170"/>
    <lineage>
        <taxon>Bacteria</taxon>
        <taxon>Pseudomonadati</taxon>
        <taxon>Myxococcota</taxon>
        <taxon>Myxococcia</taxon>
        <taxon>Myxococcales</taxon>
        <taxon>Cystobacterineae</taxon>
        <taxon>Anaeromyxobacteraceae</taxon>
        <taxon>Anaeromyxobacter</taxon>
    </lineage>
</organism>
<feature type="transmembrane region" description="Helical" evidence="1">
    <location>
        <begin position="95"/>
        <end position="113"/>
    </location>
</feature>
<feature type="transmembrane region" description="Helical" evidence="1">
    <location>
        <begin position="66"/>
        <end position="89"/>
    </location>
</feature>
<protein>
    <submittedName>
        <fullName evidence="2">Membrane protein</fullName>
    </submittedName>
</protein>